<dbReference type="AlphaFoldDB" id="A0A1I7TRW1"/>
<proteinExistence type="predicted"/>
<dbReference type="Proteomes" id="UP000095282">
    <property type="component" value="Unplaced"/>
</dbReference>
<dbReference type="WBParaSite" id="Csp11.Scaffold629.g11152.t1">
    <property type="protein sequence ID" value="Csp11.Scaffold629.g11152.t1"/>
    <property type="gene ID" value="Csp11.Scaffold629.g11152"/>
</dbReference>
<reference evidence="2" key="1">
    <citation type="submission" date="2016-11" db="UniProtKB">
        <authorList>
            <consortium name="WormBaseParasite"/>
        </authorList>
    </citation>
    <scope>IDENTIFICATION</scope>
</reference>
<keyword evidence="1" id="KW-1185">Reference proteome</keyword>
<protein>
    <submittedName>
        <fullName evidence="2">OGFr_N domain-containing protein</fullName>
    </submittedName>
</protein>
<name>A0A1I7TRW1_9PELO</name>
<evidence type="ECO:0000313" key="2">
    <source>
        <dbReference type="WBParaSite" id="Csp11.Scaffold629.g11152.t1"/>
    </source>
</evidence>
<organism evidence="1 2">
    <name type="scientific">Caenorhabditis tropicalis</name>
    <dbReference type="NCBI Taxonomy" id="1561998"/>
    <lineage>
        <taxon>Eukaryota</taxon>
        <taxon>Metazoa</taxon>
        <taxon>Ecdysozoa</taxon>
        <taxon>Nematoda</taxon>
        <taxon>Chromadorea</taxon>
        <taxon>Rhabditida</taxon>
        <taxon>Rhabditina</taxon>
        <taxon>Rhabditomorpha</taxon>
        <taxon>Rhabditoidea</taxon>
        <taxon>Rhabditidae</taxon>
        <taxon>Peloderinae</taxon>
        <taxon>Caenorhabditis</taxon>
    </lineage>
</organism>
<sequence>MAHPSPYNPGLVFLPSVEDLATWNRTLMTDQDRDSLLSTFTHLHNRFGRNFLNYFRGTMKIDLMASGNPHDDDDNYRSETTLDVQRERFRQLTLEMGTMARLAQCRLFLSYAGVEMNKKDVLAENYGACEQKKDWFKWSDEIEEKCRDLNRKYGGLYREALYNFLAPIHAVIMDDNNSLDNLRGNNYPVPPKTDSEAAINFDKMISTVEGYKNSMYCGFMYSILHNFLKNFWRMVDVSAPDSIRALCVYIDKEQKKEQKMEVESIPVNVSNKQLSSPTAGLPNVCNGFSNFSPYKKRLN</sequence>
<evidence type="ECO:0000313" key="1">
    <source>
        <dbReference type="Proteomes" id="UP000095282"/>
    </source>
</evidence>
<accession>A0A1I7TRW1</accession>